<dbReference type="PANTHER" id="PTHR43811:SF19">
    <property type="entry name" value="39 KDA FK506-BINDING NUCLEAR PROTEIN"/>
    <property type="match status" value="1"/>
</dbReference>
<dbReference type="Pfam" id="PF00254">
    <property type="entry name" value="FKBP_C"/>
    <property type="match status" value="1"/>
</dbReference>
<dbReference type="EMBL" id="JACIEA010000001">
    <property type="protein sequence ID" value="MBB3942098.1"/>
    <property type="molecule type" value="Genomic_DNA"/>
</dbReference>
<reference evidence="10 11" key="1">
    <citation type="submission" date="2020-08" db="EMBL/GenBank/DDBJ databases">
        <title>Genomic Encyclopedia of Type Strains, Phase IV (KMG-IV): sequencing the most valuable type-strain genomes for metagenomic binning, comparative biology and taxonomic classification.</title>
        <authorList>
            <person name="Goeker M."/>
        </authorList>
    </citation>
    <scope>NUCLEOTIDE SEQUENCE [LARGE SCALE GENOMIC DNA]</scope>
    <source>
        <strain evidence="10 11">DSM 29050</strain>
    </source>
</reference>
<evidence type="ECO:0000256" key="5">
    <source>
        <dbReference type="PROSITE-ProRule" id="PRU00277"/>
    </source>
</evidence>
<comment type="similarity">
    <text evidence="2 6">Belongs to the FKBP-type PPIase family.</text>
</comment>
<dbReference type="SUPFAM" id="SSF54534">
    <property type="entry name" value="FKBP-like"/>
    <property type="match status" value="1"/>
</dbReference>
<evidence type="ECO:0000259" key="9">
    <source>
        <dbReference type="PROSITE" id="PS50059"/>
    </source>
</evidence>
<proteinExistence type="inferred from homology"/>
<dbReference type="GO" id="GO:0003755">
    <property type="term" value="F:peptidyl-prolyl cis-trans isomerase activity"/>
    <property type="evidence" value="ECO:0007669"/>
    <property type="project" value="UniProtKB-UniRule"/>
</dbReference>
<keyword evidence="11" id="KW-1185">Reference proteome</keyword>
<dbReference type="EC" id="5.2.1.8" evidence="6"/>
<protein>
    <recommendedName>
        <fullName evidence="6">Peptidyl-prolyl cis-trans isomerase</fullName>
        <ecNumber evidence="6">5.2.1.8</ecNumber>
    </recommendedName>
</protein>
<comment type="catalytic activity">
    <reaction evidence="1 5 6">
        <text>[protein]-peptidylproline (omega=180) = [protein]-peptidylproline (omega=0)</text>
        <dbReference type="Rhea" id="RHEA:16237"/>
        <dbReference type="Rhea" id="RHEA-COMP:10747"/>
        <dbReference type="Rhea" id="RHEA-COMP:10748"/>
        <dbReference type="ChEBI" id="CHEBI:83833"/>
        <dbReference type="ChEBI" id="CHEBI:83834"/>
        <dbReference type="EC" id="5.2.1.8"/>
    </reaction>
</comment>
<comment type="caution">
    <text evidence="10">The sequence shown here is derived from an EMBL/GenBank/DDBJ whole genome shotgun (WGS) entry which is preliminary data.</text>
</comment>
<evidence type="ECO:0000256" key="1">
    <source>
        <dbReference type="ARBA" id="ARBA00000971"/>
    </source>
</evidence>
<organism evidence="10 11">
    <name type="scientific">Sphingorhabdus rigui</name>
    <dbReference type="NCBI Taxonomy" id="1282858"/>
    <lineage>
        <taxon>Bacteria</taxon>
        <taxon>Pseudomonadati</taxon>
        <taxon>Pseudomonadota</taxon>
        <taxon>Alphaproteobacteria</taxon>
        <taxon>Sphingomonadales</taxon>
        <taxon>Sphingomonadaceae</taxon>
        <taxon>Sphingorhabdus</taxon>
    </lineage>
</organism>
<dbReference type="InterPro" id="IPR001179">
    <property type="entry name" value="PPIase_FKBP_dom"/>
</dbReference>
<sequence>MSVTAVPILPLKKGTMTKYWAAIALVLAAGGGLAYWGTSDVRQEYGDIVTTPSGLRYKIIQTGEGKSPTDNDVVLVSYTGMLKDGTVFDQNPQAGFPVTGVVPGFSEGLKIMQRGGKYRLWIPAELGYGPEDQRNPQTGQVAIPGGSELTFDVELLEFKSRAEIEAMQKQMQEMQKQQGGQASGAPQGLPPEIQAQIDAQMQAQQGQ</sequence>
<feature type="region of interest" description="Disordered" evidence="7">
    <location>
        <begin position="168"/>
        <end position="207"/>
    </location>
</feature>
<evidence type="ECO:0000256" key="8">
    <source>
        <dbReference type="SAM" id="Phobius"/>
    </source>
</evidence>
<keyword evidence="8" id="KW-0472">Membrane</keyword>
<evidence type="ECO:0000256" key="7">
    <source>
        <dbReference type="SAM" id="MobiDB-lite"/>
    </source>
</evidence>
<dbReference type="Proteomes" id="UP000581447">
    <property type="component" value="Unassembled WGS sequence"/>
</dbReference>
<feature type="domain" description="PPIase FKBP-type" evidence="9">
    <location>
        <begin position="71"/>
        <end position="159"/>
    </location>
</feature>
<keyword evidence="8" id="KW-0812">Transmembrane</keyword>
<evidence type="ECO:0000256" key="2">
    <source>
        <dbReference type="ARBA" id="ARBA00006577"/>
    </source>
</evidence>
<dbReference type="RefSeq" id="WP_183939416.1">
    <property type="nucleotide sequence ID" value="NZ_BAABBG010000001.1"/>
</dbReference>
<dbReference type="PANTHER" id="PTHR43811">
    <property type="entry name" value="FKBP-TYPE PEPTIDYL-PROLYL CIS-TRANS ISOMERASE FKPA"/>
    <property type="match status" value="1"/>
</dbReference>
<evidence type="ECO:0000313" key="10">
    <source>
        <dbReference type="EMBL" id="MBB3942098.1"/>
    </source>
</evidence>
<dbReference type="Gene3D" id="3.10.50.40">
    <property type="match status" value="1"/>
</dbReference>
<name>A0A840AVC4_9SPHN</name>
<gene>
    <name evidence="10" type="ORF">GGR91_000320</name>
</gene>
<keyword evidence="3 5" id="KW-0697">Rotamase</keyword>
<keyword evidence="8" id="KW-1133">Transmembrane helix</keyword>
<keyword evidence="4 5" id="KW-0413">Isomerase</keyword>
<accession>A0A840AVC4</accession>
<evidence type="ECO:0000313" key="11">
    <source>
        <dbReference type="Proteomes" id="UP000581447"/>
    </source>
</evidence>
<dbReference type="PROSITE" id="PS50059">
    <property type="entry name" value="FKBP_PPIASE"/>
    <property type="match status" value="1"/>
</dbReference>
<feature type="transmembrane region" description="Helical" evidence="8">
    <location>
        <begin position="19"/>
        <end position="36"/>
    </location>
</feature>
<dbReference type="InterPro" id="IPR046357">
    <property type="entry name" value="PPIase_dom_sf"/>
</dbReference>
<dbReference type="AlphaFoldDB" id="A0A840AVC4"/>
<evidence type="ECO:0000256" key="6">
    <source>
        <dbReference type="RuleBase" id="RU003915"/>
    </source>
</evidence>
<evidence type="ECO:0000256" key="3">
    <source>
        <dbReference type="ARBA" id="ARBA00023110"/>
    </source>
</evidence>
<evidence type="ECO:0000256" key="4">
    <source>
        <dbReference type="ARBA" id="ARBA00023235"/>
    </source>
</evidence>